<organism evidence="2 3">
    <name type="scientific">Trifolium medium</name>
    <dbReference type="NCBI Taxonomy" id="97028"/>
    <lineage>
        <taxon>Eukaryota</taxon>
        <taxon>Viridiplantae</taxon>
        <taxon>Streptophyta</taxon>
        <taxon>Embryophyta</taxon>
        <taxon>Tracheophyta</taxon>
        <taxon>Spermatophyta</taxon>
        <taxon>Magnoliopsida</taxon>
        <taxon>eudicotyledons</taxon>
        <taxon>Gunneridae</taxon>
        <taxon>Pentapetalae</taxon>
        <taxon>rosids</taxon>
        <taxon>fabids</taxon>
        <taxon>Fabales</taxon>
        <taxon>Fabaceae</taxon>
        <taxon>Papilionoideae</taxon>
        <taxon>50 kb inversion clade</taxon>
        <taxon>NPAAA clade</taxon>
        <taxon>Hologalegina</taxon>
        <taxon>IRL clade</taxon>
        <taxon>Trifolieae</taxon>
        <taxon>Trifolium</taxon>
    </lineage>
</organism>
<evidence type="ECO:0000256" key="1">
    <source>
        <dbReference type="SAM" id="MobiDB-lite"/>
    </source>
</evidence>
<protein>
    <submittedName>
        <fullName evidence="2">Uncharacterized protein</fullName>
    </submittedName>
</protein>
<name>A0A392QV77_9FABA</name>
<dbReference type="Proteomes" id="UP000265520">
    <property type="component" value="Unassembled WGS sequence"/>
</dbReference>
<evidence type="ECO:0000313" key="3">
    <source>
        <dbReference type="Proteomes" id="UP000265520"/>
    </source>
</evidence>
<dbReference type="AlphaFoldDB" id="A0A392QV77"/>
<evidence type="ECO:0000313" key="2">
    <source>
        <dbReference type="EMBL" id="MCI27782.1"/>
    </source>
</evidence>
<keyword evidence="3" id="KW-1185">Reference proteome</keyword>
<feature type="region of interest" description="Disordered" evidence="1">
    <location>
        <begin position="1"/>
        <end position="22"/>
    </location>
</feature>
<sequence>MGDAISQSRQGKQDRPPPRPKIDATRLMLKCLKLDSCVQQTLCSVRF</sequence>
<dbReference type="EMBL" id="LXQA010161314">
    <property type="protein sequence ID" value="MCI27782.1"/>
    <property type="molecule type" value="Genomic_DNA"/>
</dbReference>
<feature type="compositionally biased region" description="Polar residues" evidence="1">
    <location>
        <begin position="1"/>
        <end position="10"/>
    </location>
</feature>
<feature type="non-terminal residue" evidence="2">
    <location>
        <position position="47"/>
    </location>
</feature>
<reference evidence="2 3" key="1">
    <citation type="journal article" date="2018" name="Front. Plant Sci.">
        <title>Red Clover (Trifolium pratense) and Zigzag Clover (T. medium) - A Picture of Genomic Similarities and Differences.</title>
        <authorList>
            <person name="Dluhosova J."/>
            <person name="Istvanek J."/>
            <person name="Nedelnik J."/>
            <person name="Repkova J."/>
        </authorList>
    </citation>
    <scope>NUCLEOTIDE SEQUENCE [LARGE SCALE GENOMIC DNA]</scope>
    <source>
        <strain evidence="3">cv. 10/8</strain>
        <tissue evidence="2">Leaf</tissue>
    </source>
</reference>
<proteinExistence type="predicted"/>
<comment type="caution">
    <text evidence="2">The sequence shown here is derived from an EMBL/GenBank/DDBJ whole genome shotgun (WGS) entry which is preliminary data.</text>
</comment>
<accession>A0A392QV77</accession>
<feature type="compositionally biased region" description="Basic and acidic residues" evidence="1">
    <location>
        <begin position="11"/>
        <end position="22"/>
    </location>
</feature>